<feature type="compositionally biased region" description="Low complexity" evidence="7">
    <location>
        <begin position="737"/>
        <end position="747"/>
    </location>
</feature>
<evidence type="ECO:0000256" key="5">
    <source>
        <dbReference type="HAMAP-Rule" id="MF_00963"/>
    </source>
</evidence>
<reference evidence="10 11" key="1">
    <citation type="submission" date="2016-10" db="EMBL/GenBank/DDBJ databases">
        <authorList>
            <person name="de Groot N.N."/>
        </authorList>
    </citation>
    <scope>NUCLEOTIDE SEQUENCE [LARGE SCALE GENOMIC DNA]</scope>
    <source>
        <strain evidence="10 11">CPCC 100156</strain>
    </source>
</reference>
<comment type="similarity">
    <text evidence="5">Belongs to the sigma-70 factor family. RpoD/SigA subfamily.</text>
</comment>
<dbReference type="InterPro" id="IPR021327">
    <property type="entry name" value="DUF2934"/>
</dbReference>
<sequence>MDGFVRGGVLDETDLDERMSSQLDLPVPDDIAACIPDDEPPAWEEVEGIEPADELLPEDDATSAGAQETLLQGGKQADRLLVPAAPVGGNLNPATLGHSTDPVHLFLREMSRAEPLSREEEVVLAQRIEAGRETMLLAISECPSTLAMIAGWRDAVDEGRLPLREVAETEALAAASDSAEDLDGEAAGTLEQRARPDVLAALDAVVAAGKGRPPGPGESRRSIAALIGALRLRADRLDELAGRIRDTHRSLVALDGRALRLAQAGRVEREEFLRHWTFDAAAFERLVSRLPKALARDLREIRAHMAALEREAGLPAPEIRRIHAEMSRGEREMRRAKEELTRANLRLVVHLARRYRNRGPMLNDLIQEGNIGLMRAVDKFDWRRGFKFTTYAIWWVRQGITRAIVDQARTIRIPVHMTETAAKIVRTSRTLAQQTGREPTPEEVALRVGMPLDKVQAVQRLVRDPVSLDTPVGEDADARLGDLIEDRNAVLPFDVAASADLRAATAQVLSGLSPREERILRMRFGIGTDRDHTLEEVGRTFNVTRERIRQIEAKELKKLKEAADGAHCGAFSTANSSSHSGTAQAGTPVCRLRLRERLFASSSSSRLPNVARDEWWRPALYRSCWAREQSMSDEERIRRRAHEIWEREGRPEGRQDDHWAQACCEIATEENGPGAAASSSSVDPDPPSPPQMPMSGVLGGQFGGEGAANLSGGVGTTLTQGSGAAGGDAGPLGGAGSAAAHHPGIGASLTESPLRMGSTSVPPDDAGPGIADSGSPHGPSAGDRGKGFS</sequence>
<keyword evidence="4 5" id="KW-0804">Transcription</keyword>
<evidence type="ECO:0000256" key="6">
    <source>
        <dbReference type="SAM" id="Coils"/>
    </source>
</evidence>
<feature type="compositionally biased region" description="Low complexity" evidence="7">
    <location>
        <begin position="672"/>
        <end position="683"/>
    </location>
</feature>
<dbReference type="AlphaFoldDB" id="A0A1G7E2I6"/>
<dbReference type="InterPro" id="IPR007627">
    <property type="entry name" value="RNA_pol_sigma70_r2"/>
</dbReference>
<keyword evidence="6" id="KW-0175">Coiled coil</keyword>
<dbReference type="HAMAP" id="MF_00963">
    <property type="entry name" value="Sigma70_RpoD_SigA"/>
    <property type="match status" value="1"/>
</dbReference>
<feature type="region of interest" description="Sigma-70 factor domain-3" evidence="5">
    <location>
        <begin position="419"/>
        <end position="495"/>
    </location>
</feature>
<feature type="DNA-binding region" description="H-T-H motif" evidence="5">
    <location>
        <begin position="534"/>
        <end position="553"/>
    </location>
</feature>
<dbReference type="Pfam" id="PF00140">
    <property type="entry name" value="Sigma70_r1_2"/>
    <property type="match status" value="1"/>
</dbReference>
<dbReference type="PRINTS" id="PR00046">
    <property type="entry name" value="SIGMA70FCT"/>
</dbReference>
<comment type="subunit">
    <text evidence="5">Interacts transiently with the RNA polymerase catalytic core.</text>
</comment>
<keyword evidence="2 5" id="KW-0731">Sigma factor</keyword>
<evidence type="ECO:0000256" key="2">
    <source>
        <dbReference type="ARBA" id="ARBA00023082"/>
    </source>
</evidence>
<dbReference type="Pfam" id="PF04545">
    <property type="entry name" value="Sigma70_r4"/>
    <property type="match status" value="1"/>
</dbReference>
<dbReference type="GO" id="GO:0006352">
    <property type="term" value="P:DNA-templated transcription initiation"/>
    <property type="evidence" value="ECO:0007669"/>
    <property type="project" value="UniProtKB-UniRule"/>
</dbReference>
<dbReference type="Proteomes" id="UP000198925">
    <property type="component" value="Unassembled WGS sequence"/>
</dbReference>
<dbReference type="GO" id="GO:0005737">
    <property type="term" value="C:cytoplasm"/>
    <property type="evidence" value="ECO:0007669"/>
    <property type="project" value="UniProtKB-SubCell"/>
</dbReference>
<dbReference type="Gene3D" id="1.10.601.10">
    <property type="entry name" value="RNA Polymerase Primary Sigma Factor"/>
    <property type="match status" value="1"/>
</dbReference>
<dbReference type="InterPro" id="IPR014284">
    <property type="entry name" value="RNA_pol_sigma-70_dom"/>
</dbReference>
<dbReference type="InterPro" id="IPR013325">
    <property type="entry name" value="RNA_pol_sigma_r2"/>
</dbReference>
<proteinExistence type="inferred from homology"/>
<accession>A0A1G7E2I6</accession>
<keyword evidence="1 5" id="KW-0805">Transcription regulation</keyword>
<organism evidence="10 11">
    <name type="scientific">Belnapia rosea</name>
    <dbReference type="NCBI Taxonomy" id="938405"/>
    <lineage>
        <taxon>Bacteria</taxon>
        <taxon>Pseudomonadati</taxon>
        <taxon>Pseudomonadota</taxon>
        <taxon>Alphaproteobacteria</taxon>
        <taxon>Acetobacterales</taxon>
        <taxon>Roseomonadaceae</taxon>
        <taxon>Belnapia</taxon>
    </lineage>
</organism>
<dbReference type="InterPro" id="IPR036388">
    <property type="entry name" value="WH-like_DNA-bd_sf"/>
</dbReference>
<dbReference type="InterPro" id="IPR007630">
    <property type="entry name" value="RNA_pol_sigma70_r4"/>
</dbReference>
<comment type="function">
    <text evidence="5">Sigma factors are initiation factors that promote the attachment of RNA polymerase to specific initiation sites and are then released. This sigma factor is the primary sigma factor during exponential growth.</text>
</comment>
<evidence type="ECO:0000256" key="4">
    <source>
        <dbReference type="ARBA" id="ARBA00023163"/>
    </source>
</evidence>
<feature type="domain" description="RNA polymerase sigma-70" evidence="8">
    <location>
        <begin position="364"/>
        <end position="377"/>
    </location>
</feature>
<evidence type="ECO:0000259" key="8">
    <source>
        <dbReference type="PROSITE" id="PS00715"/>
    </source>
</evidence>
<dbReference type="InterPro" id="IPR013324">
    <property type="entry name" value="RNA_pol_sigma_r3/r4-like"/>
</dbReference>
<dbReference type="PROSITE" id="PS00716">
    <property type="entry name" value="SIGMA70_2"/>
    <property type="match status" value="1"/>
</dbReference>
<name>A0A1G7E2I6_9PROT</name>
<dbReference type="EMBL" id="FMZX01000059">
    <property type="protein sequence ID" value="SDE57842.1"/>
    <property type="molecule type" value="Genomic_DNA"/>
</dbReference>
<evidence type="ECO:0000256" key="7">
    <source>
        <dbReference type="SAM" id="MobiDB-lite"/>
    </source>
</evidence>
<dbReference type="InterPro" id="IPR028630">
    <property type="entry name" value="Sigma70_RpoD"/>
</dbReference>
<dbReference type="GO" id="GO:0016987">
    <property type="term" value="F:sigma factor activity"/>
    <property type="evidence" value="ECO:0007669"/>
    <property type="project" value="UniProtKB-UniRule"/>
</dbReference>
<feature type="region of interest" description="Sigma-70 factor domain-2" evidence="5">
    <location>
        <begin position="340"/>
        <end position="410"/>
    </location>
</feature>
<dbReference type="RefSeq" id="WP_090665410.1">
    <property type="nucleotide sequence ID" value="NZ_FMZX01000059.1"/>
</dbReference>
<dbReference type="CDD" id="cd06171">
    <property type="entry name" value="Sigma70_r4"/>
    <property type="match status" value="1"/>
</dbReference>
<dbReference type="SUPFAM" id="SSF88946">
    <property type="entry name" value="Sigma2 domain of RNA polymerase sigma factors"/>
    <property type="match status" value="1"/>
</dbReference>
<evidence type="ECO:0000256" key="1">
    <source>
        <dbReference type="ARBA" id="ARBA00023015"/>
    </source>
</evidence>
<keyword evidence="5" id="KW-0963">Cytoplasm</keyword>
<dbReference type="InterPro" id="IPR050239">
    <property type="entry name" value="Sigma-70_RNA_pol_init_factors"/>
</dbReference>
<feature type="short sequence motif" description="Interaction with polymerase core subunit RpoC" evidence="5">
    <location>
        <begin position="364"/>
        <end position="367"/>
    </location>
</feature>
<dbReference type="PROSITE" id="PS00715">
    <property type="entry name" value="SIGMA70_1"/>
    <property type="match status" value="1"/>
</dbReference>
<dbReference type="InterPro" id="IPR000943">
    <property type="entry name" value="RNA_pol_sigma70"/>
</dbReference>
<dbReference type="SUPFAM" id="SSF88659">
    <property type="entry name" value="Sigma3 and sigma4 domains of RNA polymerase sigma factors"/>
    <property type="match status" value="2"/>
</dbReference>
<keyword evidence="11" id="KW-1185">Reference proteome</keyword>
<protein>
    <recommendedName>
        <fullName evidence="5">RNA polymerase sigma factor RpoD</fullName>
    </recommendedName>
    <alternativeName>
        <fullName evidence="5">Sigma-70</fullName>
    </alternativeName>
</protein>
<dbReference type="InterPro" id="IPR009042">
    <property type="entry name" value="RNA_pol_sigma70_r1_2"/>
</dbReference>
<feature type="region of interest" description="Disordered" evidence="7">
    <location>
        <begin position="670"/>
        <end position="789"/>
    </location>
</feature>
<feature type="domain" description="RNA polymerase sigma-70" evidence="9">
    <location>
        <begin position="533"/>
        <end position="559"/>
    </location>
</feature>
<evidence type="ECO:0000313" key="10">
    <source>
        <dbReference type="EMBL" id="SDE57842.1"/>
    </source>
</evidence>
<keyword evidence="3 5" id="KW-0238">DNA-binding</keyword>
<evidence type="ECO:0000256" key="3">
    <source>
        <dbReference type="ARBA" id="ARBA00023125"/>
    </source>
</evidence>
<feature type="compositionally biased region" description="Gly residues" evidence="7">
    <location>
        <begin position="697"/>
        <end position="706"/>
    </location>
</feature>
<feature type="region of interest" description="Sigma-70 factor domain-4" evidence="5">
    <location>
        <begin position="508"/>
        <end position="561"/>
    </location>
</feature>
<dbReference type="PANTHER" id="PTHR30603:SF60">
    <property type="entry name" value="RNA POLYMERASE SIGMA FACTOR RPOD"/>
    <property type="match status" value="1"/>
</dbReference>
<gene>
    <name evidence="5" type="primary">rpoD</name>
    <name evidence="10" type="ORF">SAMN04487779_10597</name>
</gene>
<dbReference type="Pfam" id="PF04542">
    <property type="entry name" value="Sigma70_r2"/>
    <property type="match status" value="1"/>
</dbReference>
<feature type="compositionally biased region" description="Gly residues" evidence="7">
    <location>
        <begin position="723"/>
        <end position="736"/>
    </location>
</feature>
<dbReference type="PANTHER" id="PTHR30603">
    <property type="entry name" value="RNA POLYMERASE SIGMA FACTOR RPO"/>
    <property type="match status" value="1"/>
</dbReference>
<dbReference type="Gene3D" id="1.10.10.10">
    <property type="entry name" value="Winged helix-like DNA-binding domain superfamily/Winged helix DNA-binding domain"/>
    <property type="match status" value="2"/>
</dbReference>
<dbReference type="GO" id="GO:0003677">
    <property type="term" value="F:DNA binding"/>
    <property type="evidence" value="ECO:0007669"/>
    <property type="project" value="UniProtKB-UniRule"/>
</dbReference>
<evidence type="ECO:0000313" key="11">
    <source>
        <dbReference type="Proteomes" id="UP000198925"/>
    </source>
</evidence>
<comment type="subcellular location">
    <subcellularLocation>
        <location evidence="5">Cytoplasm</location>
    </subcellularLocation>
</comment>
<dbReference type="Pfam" id="PF11154">
    <property type="entry name" value="DUF2934"/>
    <property type="match status" value="1"/>
</dbReference>
<feature type="coiled-coil region" evidence="6">
    <location>
        <begin position="319"/>
        <end position="346"/>
    </location>
</feature>
<evidence type="ECO:0000259" key="9">
    <source>
        <dbReference type="PROSITE" id="PS00716"/>
    </source>
</evidence>
<dbReference type="NCBIfam" id="TIGR02937">
    <property type="entry name" value="sigma70-ECF"/>
    <property type="match status" value="1"/>
</dbReference>
<dbReference type="Pfam" id="PF04539">
    <property type="entry name" value="Sigma70_r3"/>
    <property type="match status" value="1"/>
</dbReference>
<dbReference type="InterPro" id="IPR007624">
    <property type="entry name" value="RNA_pol_sigma70_r3"/>
</dbReference>